<dbReference type="GO" id="GO:0005886">
    <property type="term" value="C:plasma membrane"/>
    <property type="evidence" value="ECO:0007669"/>
    <property type="project" value="UniProtKB-ARBA"/>
</dbReference>
<feature type="transmembrane region" description="Helical" evidence="5">
    <location>
        <begin position="17"/>
        <end position="36"/>
    </location>
</feature>
<evidence type="ECO:0000256" key="5">
    <source>
        <dbReference type="SAM" id="Phobius"/>
    </source>
</evidence>
<reference evidence="6" key="1">
    <citation type="submission" date="2020-05" db="EMBL/GenBank/DDBJ databases">
        <authorList>
            <person name="Chiriac C."/>
            <person name="Salcher M."/>
            <person name="Ghai R."/>
            <person name="Kavagutti S V."/>
        </authorList>
    </citation>
    <scope>NUCLEOTIDE SEQUENCE</scope>
</reference>
<evidence type="ECO:0000256" key="4">
    <source>
        <dbReference type="ARBA" id="ARBA00023136"/>
    </source>
</evidence>
<feature type="transmembrane region" description="Helical" evidence="5">
    <location>
        <begin position="107"/>
        <end position="125"/>
    </location>
</feature>
<organism evidence="6">
    <name type="scientific">freshwater metagenome</name>
    <dbReference type="NCBI Taxonomy" id="449393"/>
    <lineage>
        <taxon>unclassified sequences</taxon>
        <taxon>metagenomes</taxon>
        <taxon>ecological metagenomes</taxon>
    </lineage>
</organism>
<keyword evidence="3 5" id="KW-1133">Transmembrane helix</keyword>
<evidence type="ECO:0000256" key="1">
    <source>
        <dbReference type="ARBA" id="ARBA00004141"/>
    </source>
</evidence>
<name>A0A6J6BNG7_9ZZZZ</name>
<protein>
    <submittedName>
        <fullName evidence="6">Unannotated protein</fullName>
    </submittedName>
</protein>
<sequence length="170" mass="18114">MGLALSLALIGFFGKDLVGSIVVAAGVLVLFLLAGLKPMEILKQLWQMKFLLLIVLVPQLIFAGLEKGTYNTVAVFSGILLAALVSLTTKTSDIVELIKRITRSQSFALLIALSINSIALVIGFSKSITEAGLARGVKPNPVRQIVTLFVVSLRYADDYAEALAARGVVV</sequence>
<dbReference type="EMBL" id="CAEZSN010000041">
    <property type="protein sequence ID" value="CAB4540670.1"/>
    <property type="molecule type" value="Genomic_DNA"/>
</dbReference>
<feature type="transmembrane region" description="Helical" evidence="5">
    <location>
        <begin position="48"/>
        <end position="64"/>
    </location>
</feature>
<evidence type="ECO:0000313" key="6">
    <source>
        <dbReference type="EMBL" id="CAB4540670.1"/>
    </source>
</evidence>
<comment type="subcellular location">
    <subcellularLocation>
        <location evidence="1">Membrane</location>
        <topology evidence="1">Multi-pass membrane protein</topology>
    </subcellularLocation>
</comment>
<accession>A0A6J6BNG7</accession>
<proteinExistence type="predicted"/>
<dbReference type="Pfam" id="PF02361">
    <property type="entry name" value="CbiQ"/>
    <property type="match status" value="1"/>
</dbReference>
<dbReference type="AlphaFoldDB" id="A0A6J6BNG7"/>
<evidence type="ECO:0000256" key="2">
    <source>
        <dbReference type="ARBA" id="ARBA00022692"/>
    </source>
</evidence>
<dbReference type="InterPro" id="IPR003339">
    <property type="entry name" value="ABC/ECF_trnsptr_transmembrane"/>
</dbReference>
<dbReference type="CDD" id="cd16914">
    <property type="entry name" value="EcfT"/>
    <property type="match status" value="1"/>
</dbReference>
<keyword evidence="4 5" id="KW-0472">Membrane</keyword>
<keyword evidence="2 5" id="KW-0812">Transmembrane</keyword>
<evidence type="ECO:0000256" key="3">
    <source>
        <dbReference type="ARBA" id="ARBA00022989"/>
    </source>
</evidence>
<feature type="transmembrane region" description="Helical" evidence="5">
    <location>
        <begin position="70"/>
        <end position="87"/>
    </location>
</feature>
<gene>
    <name evidence="6" type="ORF">UFOPK1433_00485</name>
</gene>